<dbReference type="Gene3D" id="2.40.128.280">
    <property type="match status" value="1"/>
</dbReference>
<evidence type="ECO:0000313" key="2">
    <source>
        <dbReference type="EMBL" id="TGG36716.1"/>
    </source>
</evidence>
<dbReference type="AlphaFoldDB" id="A0A4Z0V4I7"/>
<organism evidence="2 3">
    <name type="scientific">Duncaniella freteri</name>
    <dbReference type="NCBI Taxonomy" id="2530391"/>
    <lineage>
        <taxon>Bacteria</taxon>
        <taxon>Pseudomonadati</taxon>
        <taxon>Bacteroidota</taxon>
        <taxon>Bacteroidia</taxon>
        <taxon>Bacteroidales</taxon>
        <taxon>Muribaculaceae</taxon>
        <taxon>Duncaniella</taxon>
    </lineage>
</organism>
<keyword evidence="3" id="KW-1185">Reference proteome</keyword>
<sequence length="149" mass="17274">MFAKFRCIILLLMMLPLFFGGCTHNDGDIGDLFGRWKLVSLSADGEELPIYNNDVLLYSWDFQGDMIMIRESRLHNEVYATGGMWTRDNDMLMLKFSSSSYAPIVSALHLIDNDITPLNIETLTYSDMRLWYVSDTDGVKYRYVLRKAY</sequence>
<dbReference type="RefSeq" id="WP_135472428.1">
    <property type="nucleotide sequence ID" value="NZ_CASCNC010000023.1"/>
</dbReference>
<feature type="signal peptide" evidence="1">
    <location>
        <begin position="1"/>
        <end position="25"/>
    </location>
</feature>
<dbReference type="Proteomes" id="UP000297635">
    <property type="component" value="Unassembled WGS sequence"/>
</dbReference>
<keyword evidence="1" id="KW-0732">Signal</keyword>
<dbReference type="GeneID" id="82150682"/>
<comment type="caution">
    <text evidence="2">The sequence shown here is derived from an EMBL/GenBank/DDBJ whole genome shotgun (WGS) entry which is preliminary data.</text>
</comment>
<accession>A0A4Z0V4I7</accession>
<feature type="chain" id="PRO_5021413257" evidence="1">
    <location>
        <begin position="26"/>
        <end position="149"/>
    </location>
</feature>
<protein>
    <submittedName>
        <fullName evidence="2">Uncharacterized protein</fullName>
    </submittedName>
</protein>
<dbReference type="PROSITE" id="PS51257">
    <property type="entry name" value="PROKAR_LIPOPROTEIN"/>
    <property type="match status" value="1"/>
</dbReference>
<proteinExistence type="predicted"/>
<name>A0A4Z0V4I7_9BACT</name>
<dbReference type="EMBL" id="SJSA01000002">
    <property type="protein sequence ID" value="TGG36716.1"/>
    <property type="molecule type" value="Genomic_DNA"/>
</dbReference>
<evidence type="ECO:0000313" key="3">
    <source>
        <dbReference type="Proteomes" id="UP000297635"/>
    </source>
</evidence>
<gene>
    <name evidence="2" type="ORF">EZ315_12850</name>
</gene>
<evidence type="ECO:0000256" key="1">
    <source>
        <dbReference type="SAM" id="SignalP"/>
    </source>
</evidence>
<reference evidence="2 3" key="1">
    <citation type="submission" date="2019-02" db="EMBL/GenBank/DDBJ databases">
        <title>Isolation and identification of novel species under the genus Muribaculum.</title>
        <authorList>
            <person name="Miyake S."/>
            <person name="Ding Y."/>
            <person name="Low A."/>
            <person name="Soh M."/>
            <person name="Seedorf H."/>
        </authorList>
    </citation>
    <scope>NUCLEOTIDE SEQUENCE [LARGE SCALE GENOMIC DNA]</scope>
    <source>
        <strain evidence="2 3">TLL-A3</strain>
    </source>
</reference>